<proteinExistence type="predicted"/>
<name>G3NJR7_GASAC</name>
<dbReference type="AlphaFoldDB" id="G3NJR7"/>
<dbReference type="Bgee" id="ENSGACG00000004244">
    <property type="expression patterns" value="Expressed in pharyngeal gill and 3 other cell types or tissues"/>
</dbReference>
<evidence type="ECO:0000313" key="2">
    <source>
        <dbReference type="Ensembl" id="ENSGACP00000005579.1"/>
    </source>
</evidence>
<protein>
    <submittedName>
        <fullName evidence="2">Uncharacterized protein</fullName>
    </submittedName>
</protein>
<keyword evidence="1" id="KW-1133">Transmembrane helix</keyword>
<sequence length="86" mass="10392">MYSCTVSIPCRLAIRVSFLHVLFAMLTLTASMRMKRYYPWCKGFIFFHGIKYTVRMFPVLCLIMFLIVFTVYIYSLMIFYTITFFY</sequence>
<keyword evidence="1" id="KW-0812">Transmembrane</keyword>
<keyword evidence="1" id="KW-0472">Membrane</keyword>
<dbReference type="InParanoid" id="G3NJR7"/>
<organism evidence="2">
    <name type="scientific">Gasterosteus aculeatus</name>
    <name type="common">Three-spined stickleback</name>
    <dbReference type="NCBI Taxonomy" id="69293"/>
    <lineage>
        <taxon>Eukaryota</taxon>
        <taxon>Metazoa</taxon>
        <taxon>Chordata</taxon>
        <taxon>Craniata</taxon>
        <taxon>Vertebrata</taxon>
        <taxon>Euteleostomi</taxon>
        <taxon>Actinopterygii</taxon>
        <taxon>Neopterygii</taxon>
        <taxon>Teleostei</taxon>
        <taxon>Neoteleostei</taxon>
        <taxon>Acanthomorphata</taxon>
        <taxon>Eupercaria</taxon>
        <taxon>Perciformes</taxon>
        <taxon>Cottioidei</taxon>
        <taxon>Gasterosteales</taxon>
        <taxon>Gasterosteidae</taxon>
        <taxon>Gasterosteus</taxon>
    </lineage>
</organism>
<dbReference type="Ensembl" id="ENSGACT00000005595.1">
    <property type="protein sequence ID" value="ENSGACP00000005579.1"/>
    <property type="gene ID" value="ENSGACG00000004244.1"/>
</dbReference>
<reference evidence="2" key="2">
    <citation type="submission" date="2024-04" db="UniProtKB">
        <authorList>
            <consortium name="Ensembl"/>
        </authorList>
    </citation>
    <scope>IDENTIFICATION</scope>
</reference>
<feature type="transmembrane region" description="Helical" evidence="1">
    <location>
        <begin position="12"/>
        <end position="31"/>
    </location>
</feature>
<evidence type="ECO:0000256" key="1">
    <source>
        <dbReference type="SAM" id="Phobius"/>
    </source>
</evidence>
<feature type="transmembrane region" description="Helical" evidence="1">
    <location>
        <begin position="52"/>
        <end position="82"/>
    </location>
</feature>
<reference evidence="2" key="1">
    <citation type="submission" date="2006-01" db="EMBL/GenBank/DDBJ databases">
        <authorList>
            <person name="Lindblad-Toh K."/>
            <person name="Mauceli E."/>
            <person name="Grabherr M."/>
            <person name="Chang J.L."/>
            <person name="Lander E.S."/>
        </authorList>
    </citation>
    <scope>NUCLEOTIDE SEQUENCE [LARGE SCALE GENOMIC DNA]</scope>
</reference>
<accession>G3NJR7</accession>